<gene>
    <name evidence="3" type="ORF">MARPO_0004s0300</name>
</gene>
<dbReference type="Gene3D" id="3.30.200.20">
    <property type="entry name" value="Phosphorylase Kinase, domain 1"/>
    <property type="match status" value="1"/>
</dbReference>
<dbReference type="GO" id="GO:0005524">
    <property type="term" value="F:ATP binding"/>
    <property type="evidence" value="ECO:0007669"/>
    <property type="project" value="InterPro"/>
</dbReference>
<dbReference type="InterPro" id="IPR000719">
    <property type="entry name" value="Prot_kinase_dom"/>
</dbReference>
<evidence type="ECO:0000256" key="1">
    <source>
        <dbReference type="SAM" id="MobiDB-lite"/>
    </source>
</evidence>
<dbReference type="Proteomes" id="UP000244005">
    <property type="component" value="Unassembled WGS sequence"/>
</dbReference>
<feature type="compositionally biased region" description="Polar residues" evidence="1">
    <location>
        <begin position="308"/>
        <end position="322"/>
    </location>
</feature>
<feature type="compositionally biased region" description="Basic and acidic residues" evidence="1">
    <location>
        <begin position="290"/>
        <end position="307"/>
    </location>
</feature>
<dbReference type="GO" id="GO:0044773">
    <property type="term" value="P:mitotic DNA damage checkpoint signaling"/>
    <property type="evidence" value="ECO:0000318"/>
    <property type="project" value="GO_Central"/>
</dbReference>
<evidence type="ECO:0000259" key="2">
    <source>
        <dbReference type="PROSITE" id="PS50011"/>
    </source>
</evidence>
<dbReference type="SMART" id="SM00220">
    <property type="entry name" value="S_TKc"/>
    <property type="match status" value="1"/>
</dbReference>
<dbReference type="Pfam" id="PF00069">
    <property type="entry name" value="Pkinase"/>
    <property type="match status" value="2"/>
</dbReference>
<feature type="region of interest" description="Disordered" evidence="1">
    <location>
        <begin position="951"/>
        <end position="970"/>
    </location>
</feature>
<evidence type="ECO:0000313" key="4">
    <source>
        <dbReference type="Proteomes" id="UP000244005"/>
    </source>
</evidence>
<evidence type="ECO:0000313" key="3">
    <source>
        <dbReference type="EMBL" id="PTQ49076.1"/>
    </source>
</evidence>
<dbReference type="InterPro" id="IPR011009">
    <property type="entry name" value="Kinase-like_dom_sf"/>
</dbReference>
<dbReference type="GO" id="GO:0005634">
    <property type="term" value="C:nucleus"/>
    <property type="evidence" value="ECO:0000318"/>
    <property type="project" value="GO_Central"/>
</dbReference>
<dbReference type="EMBL" id="KZ772676">
    <property type="protein sequence ID" value="PTQ49076.1"/>
    <property type="molecule type" value="Genomic_DNA"/>
</dbReference>
<dbReference type="FunFam" id="1.10.510.10:FF:001209">
    <property type="entry name" value="Kinase like protein"/>
    <property type="match status" value="1"/>
</dbReference>
<dbReference type="Gramene" id="Mp3g13710.1">
    <property type="protein sequence ID" value="Mp3g13710.1.cds"/>
    <property type="gene ID" value="Mp3g13710"/>
</dbReference>
<dbReference type="GO" id="GO:0005737">
    <property type="term" value="C:cytoplasm"/>
    <property type="evidence" value="ECO:0000318"/>
    <property type="project" value="GO_Central"/>
</dbReference>
<feature type="compositionally biased region" description="Basic residues" evidence="1">
    <location>
        <begin position="352"/>
        <end position="361"/>
    </location>
</feature>
<dbReference type="SUPFAM" id="SSF56112">
    <property type="entry name" value="Protein kinase-like (PK-like)"/>
    <property type="match status" value="1"/>
</dbReference>
<feature type="domain" description="Protein kinase" evidence="2">
    <location>
        <begin position="1109"/>
        <end position="1638"/>
    </location>
</feature>
<dbReference type="InterPro" id="IPR008271">
    <property type="entry name" value="Ser/Thr_kinase_AS"/>
</dbReference>
<dbReference type="GO" id="GO:0004674">
    <property type="term" value="F:protein serine/threonine kinase activity"/>
    <property type="evidence" value="ECO:0000318"/>
    <property type="project" value="GO_Central"/>
</dbReference>
<name>A0A2R6XSN9_MARPO</name>
<feature type="compositionally biased region" description="Basic and acidic residues" evidence="1">
    <location>
        <begin position="338"/>
        <end position="351"/>
    </location>
</feature>
<feature type="region of interest" description="Disordered" evidence="1">
    <location>
        <begin position="275"/>
        <end position="366"/>
    </location>
</feature>
<keyword evidence="4" id="KW-1185">Reference proteome</keyword>
<dbReference type="PROSITE" id="PS50011">
    <property type="entry name" value="PROTEIN_KINASE_DOM"/>
    <property type="match status" value="1"/>
</dbReference>
<dbReference type="PANTHER" id="PTHR44167">
    <property type="entry name" value="OVARIAN-SPECIFIC SERINE/THREONINE-PROTEIN KINASE LOK-RELATED"/>
    <property type="match status" value="1"/>
</dbReference>
<feature type="region of interest" description="Disordered" evidence="1">
    <location>
        <begin position="1345"/>
        <end position="1383"/>
    </location>
</feature>
<protein>
    <recommendedName>
        <fullName evidence="2">Protein kinase domain-containing protein</fullName>
    </recommendedName>
</protein>
<organism evidence="3 4">
    <name type="scientific">Marchantia polymorpha</name>
    <name type="common">Common liverwort</name>
    <name type="synonym">Marchantia aquatica</name>
    <dbReference type="NCBI Taxonomy" id="3197"/>
    <lineage>
        <taxon>Eukaryota</taxon>
        <taxon>Viridiplantae</taxon>
        <taxon>Streptophyta</taxon>
        <taxon>Embryophyta</taxon>
        <taxon>Marchantiophyta</taxon>
        <taxon>Marchantiopsida</taxon>
        <taxon>Marchantiidae</taxon>
        <taxon>Marchantiales</taxon>
        <taxon>Marchantiaceae</taxon>
        <taxon>Marchantia</taxon>
    </lineage>
</organism>
<accession>A0A2R6XSN9</accession>
<dbReference type="PROSITE" id="PS00108">
    <property type="entry name" value="PROTEIN_KINASE_ST"/>
    <property type="match status" value="1"/>
</dbReference>
<dbReference type="OrthoDB" id="10020333at2759"/>
<proteinExistence type="predicted"/>
<reference evidence="4" key="1">
    <citation type="journal article" date="2017" name="Cell">
        <title>Insights into land plant evolution garnered from the Marchantia polymorpha genome.</title>
        <authorList>
            <person name="Bowman J.L."/>
            <person name="Kohchi T."/>
            <person name="Yamato K.T."/>
            <person name="Jenkins J."/>
            <person name="Shu S."/>
            <person name="Ishizaki K."/>
            <person name="Yamaoka S."/>
            <person name="Nishihama R."/>
            <person name="Nakamura Y."/>
            <person name="Berger F."/>
            <person name="Adam C."/>
            <person name="Aki S.S."/>
            <person name="Althoff F."/>
            <person name="Araki T."/>
            <person name="Arteaga-Vazquez M.A."/>
            <person name="Balasubrmanian S."/>
            <person name="Barry K."/>
            <person name="Bauer D."/>
            <person name="Boehm C.R."/>
            <person name="Briginshaw L."/>
            <person name="Caballero-Perez J."/>
            <person name="Catarino B."/>
            <person name="Chen F."/>
            <person name="Chiyoda S."/>
            <person name="Chovatia M."/>
            <person name="Davies K.M."/>
            <person name="Delmans M."/>
            <person name="Demura T."/>
            <person name="Dierschke T."/>
            <person name="Dolan L."/>
            <person name="Dorantes-Acosta A.E."/>
            <person name="Eklund D.M."/>
            <person name="Florent S.N."/>
            <person name="Flores-Sandoval E."/>
            <person name="Fujiyama A."/>
            <person name="Fukuzawa H."/>
            <person name="Galik B."/>
            <person name="Grimanelli D."/>
            <person name="Grimwood J."/>
            <person name="Grossniklaus U."/>
            <person name="Hamada T."/>
            <person name="Haseloff J."/>
            <person name="Hetherington A.J."/>
            <person name="Higo A."/>
            <person name="Hirakawa Y."/>
            <person name="Hundley H.N."/>
            <person name="Ikeda Y."/>
            <person name="Inoue K."/>
            <person name="Inoue S.I."/>
            <person name="Ishida S."/>
            <person name="Jia Q."/>
            <person name="Kakita M."/>
            <person name="Kanazawa T."/>
            <person name="Kawai Y."/>
            <person name="Kawashima T."/>
            <person name="Kennedy M."/>
            <person name="Kinose K."/>
            <person name="Kinoshita T."/>
            <person name="Kohara Y."/>
            <person name="Koide E."/>
            <person name="Komatsu K."/>
            <person name="Kopischke S."/>
            <person name="Kubo M."/>
            <person name="Kyozuka J."/>
            <person name="Lagercrantz U."/>
            <person name="Lin S.S."/>
            <person name="Lindquist E."/>
            <person name="Lipzen A.M."/>
            <person name="Lu C.W."/>
            <person name="De Luna E."/>
            <person name="Martienssen R.A."/>
            <person name="Minamino N."/>
            <person name="Mizutani M."/>
            <person name="Mizutani M."/>
            <person name="Mochizuki N."/>
            <person name="Monte I."/>
            <person name="Mosher R."/>
            <person name="Nagasaki H."/>
            <person name="Nakagami H."/>
            <person name="Naramoto S."/>
            <person name="Nishitani K."/>
            <person name="Ohtani M."/>
            <person name="Okamoto T."/>
            <person name="Okumura M."/>
            <person name="Phillips J."/>
            <person name="Pollak B."/>
            <person name="Reinders A."/>
            <person name="Rovekamp M."/>
            <person name="Sano R."/>
            <person name="Sawa S."/>
            <person name="Schmid M.W."/>
            <person name="Shirakawa M."/>
            <person name="Solano R."/>
            <person name="Spunde A."/>
            <person name="Suetsugu N."/>
            <person name="Sugano S."/>
            <person name="Sugiyama A."/>
            <person name="Sun R."/>
            <person name="Suzuki Y."/>
            <person name="Takenaka M."/>
            <person name="Takezawa D."/>
            <person name="Tomogane H."/>
            <person name="Tsuzuki M."/>
            <person name="Ueda T."/>
            <person name="Umeda M."/>
            <person name="Ward J.M."/>
            <person name="Watanabe Y."/>
            <person name="Yazaki K."/>
            <person name="Yokoyama R."/>
            <person name="Yoshitake Y."/>
            <person name="Yotsui I."/>
            <person name="Zachgo S."/>
            <person name="Schmutz J."/>
        </authorList>
    </citation>
    <scope>NUCLEOTIDE SEQUENCE [LARGE SCALE GENOMIC DNA]</scope>
    <source>
        <strain evidence="4">Tak-1</strain>
    </source>
</reference>
<dbReference type="PANTHER" id="PTHR44167:SF24">
    <property type="entry name" value="SERINE_THREONINE-PROTEIN KINASE CHK2"/>
    <property type="match status" value="1"/>
</dbReference>
<sequence length="1645" mass="180554">MESIEKMILEQKIRFLACDILFKGAPQTFEEVCQSCRLFTVTPAELLGYTFVQIKFGNCLATALFIPFPGSIYVTQAYCQEIGRKSILTPFSLYQRQGGKWLKKAPSLLPSLPGLTNPKDASAGMKSEFTTCHIPTVDRASSEISRLPTGVHDVLPCPSSCEPALAHAAVTDREIHAPSNASNWPVRGSVLPKERKMDEATSYFASPRGASVEFLTCPSNCESASSQVPSEVRVVREDELGHQSLMLRNQNAVSSSCPLEETEGVASVAVHVVASEESTPRRGRRPRVAQKLETRSKIPKEMERESAQKSGLSSRVTRSATAQLPRRGLGTSQRKRERSFIESTGDKDPREKKMRGRKKGMRSPPTVKEEMMEVDSVPPTHCDNRIVVQPLLGAFERSEVVGDTRVNLSGTKKAGAVHEENVSQLVPMEAEAGSGKKWKAGRRKSTSLIEPESKVSLLPGSSNAVTVTPSSPKLVSALGRHGCHLAQEACPVLGGMVHGEAVSAARISISGAAESEYTGNANTSEKGFAEKFDQPFLESFPEFCAGTDAEILCENKESFTCDKSAAFELEQLLYISDSEENSSTAVLPSPFMEPLKMPPVLTAPYVATARALSLSPPKLAAGRRSMYTDTVQLQATHDHEVDVPTVEGVTETELGSRTESLEHLSRINEVLREMNTIMTSSTAEPIEDISRKEPPYCDGDRMQSTAEGVELFASLPCAEVSENASMDQRFGEINGLCINGASLNAVEKGLVSSVKLLKYDCVNGEQLVTGSELREEEVEPCADSRPGASEIICSNARGDNPLPAETGPSLNAHQHLETGCCLSEKIDDGGQCDMAVSVEESDTCSHSVSEIALNVQAEGCIQGLAMEEDVMHLSSVNNTLALVQEAPLVISEQAQGVEDAILSLYAVAIEPSAVPHVAIENGTELGDYRNIEDGPSSRQFSVAEVDHLKRQSEVEEGLNSNPRPAHQHGSNHRFTVIEHPREDNSLVAGSEKPGIHAEDSVSFQLRGKENVTSTKAEDNVKKSSIAEGEVPGLNVETTVEVILENTRGSKSEFVHPQNNTGPFLVKHDKETVPKEVPALERNASLIKIIDPHSKQKNQEFKLIPEFDNYTVIGEEGSGGYGTVYRVMNNTTERIYAMKCPLLKTHPSCVDNEIRMLQQLGGKECVIKFEKVVPGRFRTLSDSGEKLSECKSILLEFMEHDKPEVLKKEITVEELRNYCVCLFRALAHMHRLRIMHLDVKPGNFLFSRAKKRGYLVDFNLARDEQKHPKRIKKVLPSSAHIIGRIDSTRRSLKRPSVQDVASTPVSFSKRSRMLIGASGTQLSFGTPSPAKPLSTVHEQGNKRVAHGSADTRISSPRLPDLVQSRSTTPMGAHSSPRIPVESPKLRHEYPDQGVRRHLEEAANVQENHTLGPRPQTGSRAILKYIQTNVYKQQQPSVLNQHQSSLPASQRKRVAAVQDKKKSVLDGHVHQIHQVLQPSIARRPKAPTKLKVLNDQLVKDGPCVGTKGYRAPEVLLRSLKQSTKVDIWSAGVSLLQLLSGRSPFPSTSTDGALKDIAKVRGSDKVLALATRHQRQHSISKELCAMRYPPITLKEWCDKHSRRPELKGRVPEELYDLLEKCLDVDPVNRITADEALSHQFCCTLEKEP</sequence>
<dbReference type="Gene3D" id="1.10.510.10">
    <property type="entry name" value="Transferase(Phosphotransferase) domain 1"/>
    <property type="match status" value="2"/>
</dbReference>